<proteinExistence type="predicted"/>
<keyword evidence="2" id="KW-1185">Reference proteome</keyword>
<evidence type="ECO:0000313" key="2">
    <source>
        <dbReference type="Proteomes" id="UP000233837"/>
    </source>
</evidence>
<sequence>MLPNNFHDLSPSRFSKSGFTKSYLNQIRGATKQPQKRQPTCVKCLYGCDSDKQVLQCFQAIAEKVNLSANWNFLAYPLRPSPQCLPAFPISGMAQNLMGS</sequence>
<dbReference type="AlphaFoldDB" id="A0A2I0WDS7"/>
<name>A0A2I0WDS7_9ASPA</name>
<gene>
    <name evidence="1" type="ORF">MA16_Dca011951</name>
</gene>
<evidence type="ECO:0000313" key="1">
    <source>
        <dbReference type="EMBL" id="PKU73805.1"/>
    </source>
</evidence>
<reference evidence="1 2" key="1">
    <citation type="journal article" date="2016" name="Sci. Rep.">
        <title>The Dendrobium catenatum Lindl. genome sequence provides insights into polysaccharide synthase, floral development and adaptive evolution.</title>
        <authorList>
            <person name="Zhang G.Q."/>
            <person name="Xu Q."/>
            <person name="Bian C."/>
            <person name="Tsai W.C."/>
            <person name="Yeh C.M."/>
            <person name="Liu K.W."/>
            <person name="Yoshida K."/>
            <person name="Zhang L.S."/>
            <person name="Chang S.B."/>
            <person name="Chen F."/>
            <person name="Shi Y."/>
            <person name="Su Y.Y."/>
            <person name="Zhang Y.Q."/>
            <person name="Chen L.J."/>
            <person name="Yin Y."/>
            <person name="Lin M."/>
            <person name="Huang H."/>
            <person name="Deng H."/>
            <person name="Wang Z.W."/>
            <person name="Zhu S.L."/>
            <person name="Zhao X."/>
            <person name="Deng C."/>
            <person name="Niu S.C."/>
            <person name="Huang J."/>
            <person name="Wang M."/>
            <person name="Liu G.H."/>
            <person name="Yang H.J."/>
            <person name="Xiao X.J."/>
            <person name="Hsiao Y.Y."/>
            <person name="Wu W.L."/>
            <person name="Chen Y.Y."/>
            <person name="Mitsuda N."/>
            <person name="Ohme-Takagi M."/>
            <person name="Luo Y.B."/>
            <person name="Van de Peer Y."/>
            <person name="Liu Z.J."/>
        </authorList>
    </citation>
    <scope>NUCLEOTIDE SEQUENCE [LARGE SCALE GENOMIC DNA]</scope>
    <source>
        <tissue evidence="1">The whole plant</tissue>
    </source>
</reference>
<accession>A0A2I0WDS7</accession>
<organism evidence="1 2">
    <name type="scientific">Dendrobium catenatum</name>
    <dbReference type="NCBI Taxonomy" id="906689"/>
    <lineage>
        <taxon>Eukaryota</taxon>
        <taxon>Viridiplantae</taxon>
        <taxon>Streptophyta</taxon>
        <taxon>Embryophyta</taxon>
        <taxon>Tracheophyta</taxon>
        <taxon>Spermatophyta</taxon>
        <taxon>Magnoliopsida</taxon>
        <taxon>Liliopsida</taxon>
        <taxon>Asparagales</taxon>
        <taxon>Orchidaceae</taxon>
        <taxon>Epidendroideae</taxon>
        <taxon>Malaxideae</taxon>
        <taxon>Dendrobiinae</taxon>
        <taxon>Dendrobium</taxon>
    </lineage>
</organism>
<dbReference type="EMBL" id="KZ502719">
    <property type="protein sequence ID" value="PKU73805.1"/>
    <property type="molecule type" value="Genomic_DNA"/>
</dbReference>
<protein>
    <submittedName>
        <fullName evidence="1">Uncharacterized protein</fullName>
    </submittedName>
</protein>
<reference evidence="1 2" key="2">
    <citation type="journal article" date="2017" name="Nature">
        <title>The Apostasia genome and the evolution of orchids.</title>
        <authorList>
            <person name="Zhang G.Q."/>
            <person name="Liu K.W."/>
            <person name="Li Z."/>
            <person name="Lohaus R."/>
            <person name="Hsiao Y.Y."/>
            <person name="Niu S.C."/>
            <person name="Wang J.Y."/>
            <person name="Lin Y.C."/>
            <person name="Xu Q."/>
            <person name="Chen L.J."/>
            <person name="Yoshida K."/>
            <person name="Fujiwara S."/>
            <person name="Wang Z.W."/>
            <person name="Zhang Y.Q."/>
            <person name="Mitsuda N."/>
            <person name="Wang M."/>
            <person name="Liu G.H."/>
            <person name="Pecoraro L."/>
            <person name="Huang H.X."/>
            <person name="Xiao X.J."/>
            <person name="Lin M."/>
            <person name="Wu X.Y."/>
            <person name="Wu W.L."/>
            <person name="Chen Y.Y."/>
            <person name="Chang S.B."/>
            <person name="Sakamoto S."/>
            <person name="Ohme-Takagi M."/>
            <person name="Yagi M."/>
            <person name="Zeng S.J."/>
            <person name="Shen C.Y."/>
            <person name="Yeh C.M."/>
            <person name="Luo Y.B."/>
            <person name="Tsai W.C."/>
            <person name="Van de Peer Y."/>
            <person name="Liu Z.J."/>
        </authorList>
    </citation>
    <scope>NUCLEOTIDE SEQUENCE [LARGE SCALE GENOMIC DNA]</scope>
    <source>
        <tissue evidence="1">The whole plant</tissue>
    </source>
</reference>
<dbReference type="Proteomes" id="UP000233837">
    <property type="component" value="Unassembled WGS sequence"/>
</dbReference>